<gene>
    <name evidence="1" type="ORF">BJ322DRAFT_1000810</name>
</gene>
<reference evidence="1" key="2">
    <citation type="submission" date="2020-11" db="EMBL/GenBank/DDBJ databases">
        <authorList>
            <consortium name="DOE Joint Genome Institute"/>
            <person name="Kuo A."/>
            <person name="Miyauchi S."/>
            <person name="Kiss E."/>
            <person name="Drula E."/>
            <person name="Kohler A."/>
            <person name="Sanchez-Garcia M."/>
            <person name="Andreopoulos B."/>
            <person name="Barry K.W."/>
            <person name="Bonito G."/>
            <person name="Buee M."/>
            <person name="Carver A."/>
            <person name="Chen C."/>
            <person name="Cichocki N."/>
            <person name="Clum A."/>
            <person name="Culley D."/>
            <person name="Crous P.W."/>
            <person name="Fauchery L."/>
            <person name="Girlanda M."/>
            <person name="Hayes R."/>
            <person name="Keri Z."/>
            <person name="Labutti K."/>
            <person name="Lipzen A."/>
            <person name="Lombard V."/>
            <person name="Magnuson J."/>
            <person name="Maillard F."/>
            <person name="Morin E."/>
            <person name="Murat C."/>
            <person name="Nolan M."/>
            <person name="Ohm R."/>
            <person name="Pangilinan J."/>
            <person name="Pereira M."/>
            <person name="Perotto S."/>
            <person name="Peter M."/>
            <person name="Riley R."/>
            <person name="Sitrit Y."/>
            <person name="Stielow B."/>
            <person name="Szollosi G."/>
            <person name="Zifcakova L."/>
            <person name="Stursova M."/>
            <person name="Spatafora J.W."/>
            <person name="Tedersoo L."/>
            <person name="Vaario L.-M."/>
            <person name="Yamada A."/>
            <person name="Yan M."/>
            <person name="Wang P."/>
            <person name="Xu J."/>
            <person name="Bruns T."/>
            <person name="Baldrian P."/>
            <person name="Vilgalys R."/>
            <person name="Henrissat B."/>
            <person name="Grigoriev I.V."/>
            <person name="Hibbett D."/>
            <person name="Nagy L.G."/>
            <person name="Martin F.M."/>
        </authorList>
    </citation>
    <scope>NUCLEOTIDE SEQUENCE</scope>
    <source>
        <strain evidence="1">UH-Tt-Lm1</strain>
    </source>
</reference>
<comment type="caution">
    <text evidence="1">The sequence shown here is derived from an EMBL/GenBank/DDBJ whole genome shotgun (WGS) entry which is preliminary data.</text>
</comment>
<accession>A0A9P6HNM4</accession>
<evidence type="ECO:0000313" key="1">
    <source>
        <dbReference type="EMBL" id="KAF9789384.1"/>
    </source>
</evidence>
<dbReference type="OrthoDB" id="3268424at2759"/>
<dbReference type="AlphaFoldDB" id="A0A9P6HNM4"/>
<protein>
    <submittedName>
        <fullName evidence="1">Uncharacterized protein</fullName>
    </submittedName>
</protein>
<dbReference type="InterPro" id="IPR012337">
    <property type="entry name" value="RNaseH-like_sf"/>
</dbReference>
<evidence type="ECO:0000313" key="2">
    <source>
        <dbReference type="Proteomes" id="UP000736335"/>
    </source>
</evidence>
<proteinExistence type="predicted"/>
<dbReference type="Proteomes" id="UP000736335">
    <property type="component" value="Unassembled WGS sequence"/>
</dbReference>
<reference evidence="1" key="1">
    <citation type="journal article" date="2020" name="Nat. Commun.">
        <title>Large-scale genome sequencing of mycorrhizal fungi provides insights into the early evolution of symbiotic traits.</title>
        <authorList>
            <person name="Miyauchi S."/>
            <person name="Kiss E."/>
            <person name="Kuo A."/>
            <person name="Drula E."/>
            <person name="Kohler A."/>
            <person name="Sanchez-Garcia M."/>
            <person name="Morin E."/>
            <person name="Andreopoulos B."/>
            <person name="Barry K.W."/>
            <person name="Bonito G."/>
            <person name="Buee M."/>
            <person name="Carver A."/>
            <person name="Chen C."/>
            <person name="Cichocki N."/>
            <person name="Clum A."/>
            <person name="Culley D."/>
            <person name="Crous P.W."/>
            <person name="Fauchery L."/>
            <person name="Girlanda M."/>
            <person name="Hayes R.D."/>
            <person name="Keri Z."/>
            <person name="LaButti K."/>
            <person name="Lipzen A."/>
            <person name="Lombard V."/>
            <person name="Magnuson J."/>
            <person name="Maillard F."/>
            <person name="Murat C."/>
            <person name="Nolan M."/>
            <person name="Ohm R.A."/>
            <person name="Pangilinan J."/>
            <person name="Pereira M.F."/>
            <person name="Perotto S."/>
            <person name="Peter M."/>
            <person name="Pfister S."/>
            <person name="Riley R."/>
            <person name="Sitrit Y."/>
            <person name="Stielow J.B."/>
            <person name="Szollosi G."/>
            <person name="Zifcakova L."/>
            <person name="Stursova M."/>
            <person name="Spatafora J.W."/>
            <person name="Tedersoo L."/>
            <person name="Vaario L.M."/>
            <person name="Yamada A."/>
            <person name="Yan M."/>
            <person name="Wang P."/>
            <person name="Xu J."/>
            <person name="Bruns T."/>
            <person name="Baldrian P."/>
            <person name="Vilgalys R."/>
            <person name="Dunand C."/>
            <person name="Henrissat B."/>
            <person name="Grigoriev I.V."/>
            <person name="Hibbett D."/>
            <person name="Nagy L.G."/>
            <person name="Martin F.M."/>
        </authorList>
    </citation>
    <scope>NUCLEOTIDE SEQUENCE</scope>
    <source>
        <strain evidence="1">UH-Tt-Lm1</strain>
    </source>
</reference>
<organism evidence="1 2">
    <name type="scientific">Thelephora terrestris</name>
    <dbReference type="NCBI Taxonomy" id="56493"/>
    <lineage>
        <taxon>Eukaryota</taxon>
        <taxon>Fungi</taxon>
        <taxon>Dikarya</taxon>
        <taxon>Basidiomycota</taxon>
        <taxon>Agaricomycotina</taxon>
        <taxon>Agaricomycetes</taxon>
        <taxon>Thelephorales</taxon>
        <taxon>Thelephoraceae</taxon>
        <taxon>Thelephora</taxon>
    </lineage>
</organism>
<sequence length="240" mass="27160">MCAVFESADLDDAETVDADKAVHDKQAVANVRTEAVAIAKTEFNMELNSEEGQTALGLFPKVVSLARKLNESQPLQLEFEQLISSNRQTQQRTLTRRVPTRWNTDFAALQSHVMFRREILQLIAANPSLKMYLLTEKQWDLARHLSDVLVIFDEITTLFSCADVPLVHEVVPMLIQLEERLENIRDAPDLPKVIRIAAIASLLVVEKYSKLSDLSEVYRIAMGTCFTFTKHRPSHLAALQ</sequence>
<dbReference type="SUPFAM" id="SSF53098">
    <property type="entry name" value="Ribonuclease H-like"/>
    <property type="match status" value="1"/>
</dbReference>
<name>A0A9P6HNM4_9AGAM</name>
<dbReference type="EMBL" id="WIUZ02000003">
    <property type="protein sequence ID" value="KAF9789384.1"/>
    <property type="molecule type" value="Genomic_DNA"/>
</dbReference>
<keyword evidence="2" id="KW-1185">Reference proteome</keyword>